<dbReference type="InterPro" id="IPR011989">
    <property type="entry name" value="ARM-like"/>
</dbReference>
<dbReference type="InterPro" id="IPR000225">
    <property type="entry name" value="Armadillo"/>
</dbReference>
<feature type="non-terminal residue" evidence="2">
    <location>
        <position position="126"/>
    </location>
</feature>
<dbReference type="SUPFAM" id="SSF48371">
    <property type="entry name" value="ARM repeat"/>
    <property type="match status" value="1"/>
</dbReference>
<dbReference type="Gene3D" id="1.25.10.10">
    <property type="entry name" value="Leucine-rich Repeat Variant"/>
    <property type="match status" value="1"/>
</dbReference>
<evidence type="ECO:0000313" key="3">
    <source>
        <dbReference type="Proteomes" id="UP000789342"/>
    </source>
</evidence>
<reference evidence="2" key="1">
    <citation type="submission" date="2021-06" db="EMBL/GenBank/DDBJ databases">
        <authorList>
            <person name="Kallberg Y."/>
            <person name="Tangrot J."/>
            <person name="Rosling A."/>
        </authorList>
    </citation>
    <scope>NUCLEOTIDE SEQUENCE</scope>
    <source>
        <strain evidence="2">CL551</strain>
    </source>
</reference>
<organism evidence="2 3">
    <name type="scientific">Acaulospora morrowiae</name>
    <dbReference type="NCBI Taxonomy" id="94023"/>
    <lineage>
        <taxon>Eukaryota</taxon>
        <taxon>Fungi</taxon>
        <taxon>Fungi incertae sedis</taxon>
        <taxon>Mucoromycota</taxon>
        <taxon>Glomeromycotina</taxon>
        <taxon>Glomeromycetes</taxon>
        <taxon>Diversisporales</taxon>
        <taxon>Acaulosporaceae</taxon>
        <taxon>Acaulospora</taxon>
    </lineage>
</organism>
<dbReference type="Proteomes" id="UP000789342">
    <property type="component" value="Unassembled WGS sequence"/>
</dbReference>
<dbReference type="PROSITE" id="PS50176">
    <property type="entry name" value="ARM_REPEAT"/>
    <property type="match status" value="1"/>
</dbReference>
<protein>
    <submittedName>
        <fullName evidence="2">14621_t:CDS:1</fullName>
    </submittedName>
</protein>
<dbReference type="EMBL" id="CAJVPV010051973">
    <property type="protein sequence ID" value="CAG8780089.1"/>
    <property type="molecule type" value="Genomic_DNA"/>
</dbReference>
<feature type="non-terminal residue" evidence="2">
    <location>
        <position position="1"/>
    </location>
</feature>
<name>A0A9N9JHX7_9GLOM</name>
<dbReference type="AlphaFoldDB" id="A0A9N9JHX7"/>
<comment type="caution">
    <text evidence="2">The sequence shown here is derived from an EMBL/GenBank/DDBJ whole genome shotgun (WGS) entry which is preliminary data.</text>
</comment>
<dbReference type="InterPro" id="IPR016024">
    <property type="entry name" value="ARM-type_fold"/>
</dbReference>
<evidence type="ECO:0000313" key="2">
    <source>
        <dbReference type="EMBL" id="CAG8780089.1"/>
    </source>
</evidence>
<accession>A0A9N9JHX7</accession>
<gene>
    <name evidence="2" type="ORF">AMORRO_LOCUS17247</name>
</gene>
<evidence type="ECO:0000256" key="1">
    <source>
        <dbReference type="PROSITE-ProRule" id="PRU00259"/>
    </source>
</evidence>
<feature type="repeat" description="ARM" evidence="1">
    <location>
        <begin position="42"/>
        <end position="86"/>
    </location>
</feature>
<proteinExistence type="predicted"/>
<sequence>KFLPDMINYCNHHEPEIRMKAVVTLQLLSRNEENKSILVEEQALEVLVGLLKAQNNREYTHRYAAIALCDLISGNDDRKLKIVELGSEPKKIEDELNIDNLAELTRSDNLSLRNSAIRILLDRAMS</sequence>
<dbReference type="OrthoDB" id="2262537at2759"/>
<keyword evidence="3" id="KW-1185">Reference proteome</keyword>